<reference evidence="2" key="1">
    <citation type="submission" date="2021-01" db="EMBL/GenBank/DDBJ databases">
        <authorList>
            <consortium name="Genoscope - CEA"/>
            <person name="William W."/>
        </authorList>
    </citation>
    <scope>NUCLEOTIDE SEQUENCE</scope>
</reference>
<comment type="caution">
    <text evidence="2">The sequence shown here is derived from an EMBL/GenBank/DDBJ whole genome shotgun (WGS) entry which is preliminary data.</text>
</comment>
<name>A0A8S1WM01_PAROT</name>
<keyword evidence="1" id="KW-1133">Transmembrane helix</keyword>
<dbReference type="EMBL" id="CAJJDP010000097">
    <property type="protein sequence ID" value="CAD8190683.1"/>
    <property type="molecule type" value="Genomic_DNA"/>
</dbReference>
<protein>
    <submittedName>
        <fullName evidence="2">Uncharacterized protein</fullName>
    </submittedName>
</protein>
<accession>A0A8S1WM01</accession>
<dbReference type="AlphaFoldDB" id="A0A8S1WM01"/>
<keyword evidence="1" id="KW-0812">Transmembrane</keyword>
<sequence>MQNPLKKSRTFLRRKTDLLRDYLTGGTALLLFGLFVSFQYKKINPPDPVDEPQYSQDYNILDFAQDKIRKITNIKYNQIQDQKQQLSVEKKNAQ</sequence>
<keyword evidence="3" id="KW-1185">Reference proteome</keyword>
<feature type="transmembrane region" description="Helical" evidence="1">
    <location>
        <begin position="21"/>
        <end position="40"/>
    </location>
</feature>
<keyword evidence="1" id="KW-0472">Membrane</keyword>
<evidence type="ECO:0000313" key="3">
    <source>
        <dbReference type="Proteomes" id="UP000683925"/>
    </source>
</evidence>
<proteinExistence type="predicted"/>
<organism evidence="2 3">
    <name type="scientific">Paramecium octaurelia</name>
    <dbReference type="NCBI Taxonomy" id="43137"/>
    <lineage>
        <taxon>Eukaryota</taxon>
        <taxon>Sar</taxon>
        <taxon>Alveolata</taxon>
        <taxon>Ciliophora</taxon>
        <taxon>Intramacronucleata</taxon>
        <taxon>Oligohymenophorea</taxon>
        <taxon>Peniculida</taxon>
        <taxon>Parameciidae</taxon>
        <taxon>Paramecium</taxon>
    </lineage>
</organism>
<evidence type="ECO:0000256" key="1">
    <source>
        <dbReference type="SAM" id="Phobius"/>
    </source>
</evidence>
<dbReference type="OrthoDB" id="304758at2759"/>
<evidence type="ECO:0000313" key="2">
    <source>
        <dbReference type="EMBL" id="CAD8190683.1"/>
    </source>
</evidence>
<dbReference type="OMA" id="YSQDYNI"/>
<dbReference type="Proteomes" id="UP000683925">
    <property type="component" value="Unassembled WGS sequence"/>
</dbReference>
<gene>
    <name evidence="2" type="ORF">POCTA_138.1.T0980041</name>
</gene>